<protein>
    <submittedName>
        <fullName evidence="1">Uncharacterized protein</fullName>
    </submittedName>
</protein>
<comment type="caution">
    <text evidence="1">The sequence shown here is derived from an EMBL/GenBank/DDBJ whole genome shotgun (WGS) entry which is preliminary data.</text>
</comment>
<dbReference type="EMBL" id="CM047743">
    <property type="protein sequence ID" value="KAJ0031568.1"/>
    <property type="molecule type" value="Genomic_DNA"/>
</dbReference>
<name>A0ACC0YB62_9ROSI</name>
<proteinExistence type="predicted"/>
<sequence>MAANSSYRKYFIDSSMKIARLYGFGGLDLAWIPGLSSSDMTNMGTLFQNWRTAIESEPRNSSQPQLILTARVDYTPKGIRPGSYPTQSMQQYLDWIHVQGTEYYTPQTSNFTGAHAALYNPTGILSADYGINTWIEGGLSANKLVLSLPYYGYAWTLVNPDDNGIGAPAIGPAITKDGFMRYSGIKDRIRQNASSVKVVYDATYVVNYCTIGTAWIGFDDVEAVKAKVFYAKEKGLRGYYVWEVPYDYNWVLSEVAGKL</sequence>
<accession>A0ACC0YB62</accession>
<gene>
    <name evidence="1" type="ORF">Pint_14639</name>
</gene>
<keyword evidence="2" id="KW-1185">Reference proteome</keyword>
<reference evidence="2" key="1">
    <citation type="journal article" date="2023" name="G3 (Bethesda)">
        <title>Genome assembly and association tests identify interacting loci associated with vigor, precocity, and sex in interspecific pistachio rootstocks.</title>
        <authorList>
            <person name="Palmer W."/>
            <person name="Jacygrad E."/>
            <person name="Sagayaradj S."/>
            <person name="Cavanaugh K."/>
            <person name="Han R."/>
            <person name="Bertier L."/>
            <person name="Beede B."/>
            <person name="Kafkas S."/>
            <person name="Golino D."/>
            <person name="Preece J."/>
            <person name="Michelmore R."/>
        </authorList>
    </citation>
    <scope>NUCLEOTIDE SEQUENCE [LARGE SCALE GENOMIC DNA]</scope>
</reference>
<dbReference type="Proteomes" id="UP001163603">
    <property type="component" value="Chromosome 8"/>
</dbReference>
<evidence type="ECO:0000313" key="1">
    <source>
        <dbReference type="EMBL" id="KAJ0031568.1"/>
    </source>
</evidence>
<evidence type="ECO:0000313" key="2">
    <source>
        <dbReference type="Proteomes" id="UP001163603"/>
    </source>
</evidence>
<organism evidence="1 2">
    <name type="scientific">Pistacia integerrima</name>
    <dbReference type="NCBI Taxonomy" id="434235"/>
    <lineage>
        <taxon>Eukaryota</taxon>
        <taxon>Viridiplantae</taxon>
        <taxon>Streptophyta</taxon>
        <taxon>Embryophyta</taxon>
        <taxon>Tracheophyta</taxon>
        <taxon>Spermatophyta</taxon>
        <taxon>Magnoliopsida</taxon>
        <taxon>eudicotyledons</taxon>
        <taxon>Gunneridae</taxon>
        <taxon>Pentapetalae</taxon>
        <taxon>rosids</taxon>
        <taxon>malvids</taxon>
        <taxon>Sapindales</taxon>
        <taxon>Anacardiaceae</taxon>
        <taxon>Pistacia</taxon>
    </lineage>
</organism>